<evidence type="ECO:0008006" key="3">
    <source>
        <dbReference type="Google" id="ProtNLM"/>
    </source>
</evidence>
<sequence>MTQKENIDLSSIEARLAVSETFEDLLEIALYEIAQLPAAPVGIVCGPVTSGGMGNMEENIAHFRRWINKLQSQGGNIFDQMPYEAPMQRIKATPYYDPTRDHLLETFYGTLFRSGLIDVWYFIPGWQDSYGATWEHDLVKSLGGTIIYLDKLTE</sequence>
<name>A0A1F5EUV3_9BACT</name>
<gene>
    <name evidence="1" type="ORF">A2703_01245</name>
</gene>
<reference evidence="1 2" key="1">
    <citation type="journal article" date="2016" name="Nat. Commun.">
        <title>Thousands of microbial genomes shed light on interconnected biogeochemical processes in an aquifer system.</title>
        <authorList>
            <person name="Anantharaman K."/>
            <person name="Brown C.T."/>
            <person name="Hug L.A."/>
            <person name="Sharon I."/>
            <person name="Castelle C.J."/>
            <person name="Probst A.J."/>
            <person name="Thomas B.C."/>
            <person name="Singh A."/>
            <person name="Wilkins M.J."/>
            <person name="Karaoz U."/>
            <person name="Brodie E.L."/>
            <person name="Williams K.H."/>
            <person name="Hubbard S.S."/>
            <person name="Banfield J.F."/>
        </authorList>
    </citation>
    <scope>NUCLEOTIDE SEQUENCE [LARGE SCALE GENOMIC DNA]</scope>
</reference>
<evidence type="ECO:0000313" key="1">
    <source>
        <dbReference type="EMBL" id="OGD71046.1"/>
    </source>
</evidence>
<dbReference type="SUPFAM" id="SSF52309">
    <property type="entry name" value="N-(deoxy)ribosyltransferase-like"/>
    <property type="match status" value="1"/>
</dbReference>
<dbReference type="EMBL" id="MFAG01000041">
    <property type="protein sequence ID" value="OGD71046.1"/>
    <property type="molecule type" value="Genomic_DNA"/>
</dbReference>
<dbReference type="Proteomes" id="UP000177979">
    <property type="component" value="Unassembled WGS sequence"/>
</dbReference>
<proteinExistence type="predicted"/>
<dbReference type="Gene3D" id="3.40.50.10400">
    <property type="entry name" value="Hypothetical protein PA1492"/>
    <property type="match status" value="1"/>
</dbReference>
<dbReference type="STRING" id="1817722.A2703_01245"/>
<dbReference type="AlphaFoldDB" id="A0A1F5EUV3"/>
<accession>A0A1F5EUV3</accession>
<evidence type="ECO:0000313" key="2">
    <source>
        <dbReference type="Proteomes" id="UP000177979"/>
    </source>
</evidence>
<comment type="caution">
    <text evidence="1">The sequence shown here is derived from an EMBL/GenBank/DDBJ whole genome shotgun (WGS) entry which is preliminary data.</text>
</comment>
<organism evidence="1 2">
    <name type="scientific">Candidatus Collierbacteria bacterium RIFCSPHIGHO2_01_FULL_50_25</name>
    <dbReference type="NCBI Taxonomy" id="1817722"/>
    <lineage>
        <taxon>Bacteria</taxon>
        <taxon>Candidatus Collieribacteriota</taxon>
    </lineage>
</organism>
<protein>
    <recommendedName>
        <fullName evidence="3">DUF4406 domain-containing protein</fullName>
    </recommendedName>
</protein>